<evidence type="ECO:0000313" key="2">
    <source>
        <dbReference type="Proteomes" id="UP001055811"/>
    </source>
</evidence>
<dbReference type="EMBL" id="CM042010">
    <property type="protein sequence ID" value="KAI3782522.1"/>
    <property type="molecule type" value="Genomic_DNA"/>
</dbReference>
<reference evidence="1 2" key="2">
    <citation type="journal article" date="2022" name="Mol. Ecol. Resour.">
        <title>The genomes of chicory, endive, great burdock and yacon provide insights into Asteraceae paleo-polyploidization history and plant inulin production.</title>
        <authorList>
            <person name="Fan W."/>
            <person name="Wang S."/>
            <person name="Wang H."/>
            <person name="Wang A."/>
            <person name="Jiang F."/>
            <person name="Liu H."/>
            <person name="Zhao H."/>
            <person name="Xu D."/>
            <person name="Zhang Y."/>
        </authorList>
    </citation>
    <scope>NUCLEOTIDE SEQUENCE [LARGE SCALE GENOMIC DNA]</scope>
    <source>
        <strain evidence="2">cv. Punajuju</strain>
        <tissue evidence="1">Leaves</tissue>
    </source>
</reference>
<gene>
    <name evidence="1" type="ORF">L2E82_12572</name>
</gene>
<comment type="caution">
    <text evidence="1">The sequence shown here is derived from an EMBL/GenBank/DDBJ whole genome shotgun (WGS) entry which is preliminary data.</text>
</comment>
<evidence type="ECO:0000313" key="1">
    <source>
        <dbReference type="EMBL" id="KAI3782522.1"/>
    </source>
</evidence>
<protein>
    <submittedName>
        <fullName evidence="1">Uncharacterized protein</fullName>
    </submittedName>
</protein>
<organism evidence="1 2">
    <name type="scientific">Cichorium intybus</name>
    <name type="common">Chicory</name>
    <dbReference type="NCBI Taxonomy" id="13427"/>
    <lineage>
        <taxon>Eukaryota</taxon>
        <taxon>Viridiplantae</taxon>
        <taxon>Streptophyta</taxon>
        <taxon>Embryophyta</taxon>
        <taxon>Tracheophyta</taxon>
        <taxon>Spermatophyta</taxon>
        <taxon>Magnoliopsida</taxon>
        <taxon>eudicotyledons</taxon>
        <taxon>Gunneridae</taxon>
        <taxon>Pentapetalae</taxon>
        <taxon>asterids</taxon>
        <taxon>campanulids</taxon>
        <taxon>Asterales</taxon>
        <taxon>Asteraceae</taxon>
        <taxon>Cichorioideae</taxon>
        <taxon>Cichorieae</taxon>
        <taxon>Cichoriinae</taxon>
        <taxon>Cichorium</taxon>
    </lineage>
</organism>
<proteinExistence type="predicted"/>
<name>A0ACB9GGK4_CICIN</name>
<reference evidence="2" key="1">
    <citation type="journal article" date="2022" name="Mol. Ecol. Resour.">
        <title>The genomes of chicory, endive, great burdock and yacon provide insights into Asteraceae palaeo-polyploidization history and plant inulin production.</title>
        <authorList>
            <person name="Fan W."/>
            <person name="Wang S."/>
            <person name="Wang H."/>
            <person name="Wang A."/>
            <person name="Jiang F."/>
            <person name="Liu H."/>
            <person name="Zhao H."/>
            <person name="Xu D."/>
            <person name="Zhang Y."/>
        </authorList>
    </citation>
    <scope>NUCLEOTIDE SEQUENCE [LARGE SCALE GENOMIC DNA]</scope>
    <source>
        <strain evidence="2">cv. Punajuju</strain>
    </source>
</reference>
<dbReference type="Proteomes" id="UP001055811">
    <property type="component" value="Linkage Group LG02"/>
</dbReference>
<accession>A0ACB9GGK4</accession>
<keyword evidence="2" id="KW-1185">Reference proteome</keyword>
<sequence length="308" mass="34291">MGVAGDGDSSSSRPSFHPAFTVSNIKNAIPLILNQTDDHYASWVEFFNIHVCAYNVQDHIEEKATKPSDIDKATWDRLDALVKQWIYSTISPELAHTIMKPGAYALDLWKRLQEIFLDNRTTRAVYLEEKFNSTRLSAFSNVTDYCARLKNLADQLENVGNPVSETKMVLQLVSGLTKGEYDTIATIVQQTDPLPSFNKAKSSLLLEEVRRNKPDSSIPQALVTQRADQAPSDVPSLVPHNSGHHGRGQSRGNQRGGGRWSRGGQRGGRGRGRGNGRSSSQHTSWQWPGWFPPYPWSTPPYPYPTAAS</sequence>